<evidence type="ECO:0000256" key="4">
    <source>
        <dbReference type="ARBA" id="ARBA00022481"/>
    </source>
</evidence>
<keyword evidence="8 9" id="KW-0472">Membrane</keyword>
<evidence type="ECO:0008006" key="12">
    <source>
        <dbReference type="Google" id="ProtNLM"/>
    </source>
</evidence>
<evidence type="ECO:0000256" key="5">
    <source>
        <dbReference type="ARBA" id="ARBA00022519"/>
    </source>
</evidence>
<keyword evidence="6 9" id="KW-0812">Transmembrane</keyword>
<dbReference type="GO" id="GO:0015627">
    <property type="term" value="C:type II protein secretion system complex"/>
    <property type="evidence" value="ECO:0007669"/>
    <property type="project" value="InterPro"/>
</dbReference>
<evidence type="ECO:0000256" key="2">
    <source>
        <dbReference type="ARBA" id="ARBA00008358"/>
    </source>
</evidence>
<gene>
    <name evidence="10" type="ORF">A2Z06_01800</name>
</gene>
<dbReference type="PANTHER" id="PTHR38779">
    <property type="entry name" value="TYPE II SECRETION SYSTEM PROTEIN I-RELATED"/>
    <property type="match status" value="1"/>
</dbReference>
<keyword evidence="7 9" id="KW-1133">Transmembrane helix</keyword>
<dbReference type="PROSITE" id="PS00409">
    <property type="entry name" value="PROKAR_NTER_METHYL"/>
    <property type="match status" value="1"/>
</dbReference>
<dbReference type="GO" id="GO:0005886">
    <property type="term" value="C:plasma membrane"/>
    <property type="evidence" value="ECO:0007669"/>
    <property type="project" value="UniProtKB-SubCell"/>
</dbReference>
<dbReference type="GO" id="GO:0015628">
    <property type="term" value="P:protein secretion by the type II secretion system"/>
    <property type="evidence" value="ECO:0007669"/>
    <property type="project" value="InterPro"/>
</dbReference>
<evidence type="ECO:0000256" key="3">
    <source>
        <dbReference type="ARBA" id="ARBA00022475"/>
    </source>
</evidence>
<evidence type="ECO:0000256" key="7">
    <source>
        <dbReference type="ARBA" id="ARBA00022989"/>
    </source>
</evidence>
<reference evidence="10 11" key="1">
    <citation type="journal article" date="2016" name="Nat. Commun.">
        <title>Thousands of microbial genomes shed light on interconnected biogeochemical processes in an aquifer system.</title>
        <authorList>
            <person name="Anantharaman K."/>
            <person name="Brown C.T."/>
            <person name="Hug L.A."/>
            <person name="Sharon I."/>
            <person name="Castelle C.J."/>
            <person name="Probst A.J."/>
            <person name="Thomas B.C."/>
            <person name="Singh A."/>
            <person name="Wilkins M.J."/>
            <person name="Karaoz U."/>
            <person name="Brodie E.L."/>
            <person name="Williams K.H."/>
            <person name="Hubbard S.S."/>
            <person name="Banfield J.F."/>
        </authorList>
    </citation>
    <scope>NUCLEOTIDE SEQUENCE [LARGE SCALE GENOMIC DNA]</scope>
</reference>
<dbReference type="AlphaFoldDB" id="A0A1F5YD12"/>
<keyword evidence="3" id="KW-1003">Cell membrane</keyword>
<dbReference type="Proteomes" id="UP000179034">
    <property type="component" value="Unassembled WGS sequence"/>
</dbReference>
<keyword evidence="4" id="KW-0488">Methylation</keyword>
<accession>A0A1F5YD12</accession>
<evidence type="ECO:0000256" key="9">
    <source>
        <dbReference type="SAM" id="Phobius"/>
    </source>
</evidence>
<feature type="transmembrane region" description="Helical" evidence="9">
    <location>
        <begin position="12"/>
        <end position="32"/>
    </location>
</feature>
<proteinExistence type="inferred from homology"/>
<dbReference type="Pfam" id="PF07963">
    <property type="entry name" value="N_methyl"/>
    <property type="match status" value="1"/>
</dbReference>
<organism evidence="10 11">
    <name type="scientific">Candidatus Glassbacteria bacterium RBG_16_58_8</name>
    <dbReference type="NCBI Taxonomy" id="1817866"/>
    <lineage>
        <taxon>Bacteria</taxon>
        <taxon>Candidatus Glassiibacteriota</taxon>
    </lineage>
</organism>
<comment type="caution">
    <text evidence="10">The sequence shown here is derived from an EMBL/GenBank/DDBJ whole genome shotgun (WGS) entry which is preliminary data.</text>
</comment>
<dbReference type="NCBIfam" id="TIGR02532">
    <property type="entry name" value="IV_pilin_GFxxxE"/>
    <property type="match status" value="1"/>
</dbReference>
<dbReference type="InterPro" id="IPR010052">
    <property type="entry name" value="T2SS_protein-GspI"/>
</dbReference>
<sequence>MGAHSARCLKGFTLIELMVAMTILGLSLTLVLEVISAGTSLGHEIHRRTEAILLARWKVNQLQIEGFPALGSREGTFEEPFDGYRWATEVNPTDDDNLRELRLAIKWREGWAEKEIEMSTLLYNYGERRKGLFY</sequence>
<evidence type="ECO:0000256" key="1">
    <source>
        <dbReference type="ARBA" id="ARBA00004377"/>
    </source>
</evidence>
<comment type="similarity">
    <text evidence="2">Belongs to the GSP I family.</text>
</comment>
<name>A0A1F5YD12_9BACT</name>
<evidence type="ECO:0000313" key="11">
    <source>
        <dbReference type="Proteomes" id="UP000179034"/>
    </source>
</evidence>
<protein>
    <recommendedName>
        <fullName evidence="12">Type II secretion system protein GspI</fullName>
    </recommendedName>
</protein>
<dbReference type="EMBL" id="MFIW01000020">
    <property type="protein sequence ID" value="OGF98023.1"/>
    <property type="molecule type" value="Genomic_DNA"/>
</dbReference>
<dbReference type="InterPro" id="IPR012902">
    <property type="entry name" value="N_methyl_site"/>
</dbReference>
<comment type="subcellular location">
    <subcellularLocation>
        <location evidence="1">Cell inner membrane</location>
        <topology evidence="1">Single-pass membrane protein</topology>
    </subcellularLocation>
</comment>
<dbReference type="PANTHER" id="PTHR38779:SF2">
    <property type="entry name" value="TYPE II SECRETION SYSTEM PROTEIN I-RELATED"/>
    <property type="match status" value="1"/>
</dbReference>
<evidence type="ECO:0000256" key="6">
    <source>
        <dbReference type="ARBA" id="ARBA00022692"/>
    </source>
</evidence>
<keyword evidence="5" id="KW-0997">Cell inner membrane</keyword>
<evidence type="ECO:0000313" key="10">
    <source>
        <dbReference type="EMBL" id="OGF98023.1"/>
    </source>
</evidence>
<evidence type="ECO:0000256" key="8">
    <source>
        <dbReference type="ARBA" id="ARBA00023136"/>
    </source>
</evidence>